<dbReference type="InterPro" id="IPR027031">
    <property type="entry name" value="Gly-tRNA_synthase/POLG2"/>
</dbReference>
<dbReference type="PANTHER" id="PTHR10745">
    <property type="entry name" value="GLYCYL-TRNA SYNTHETASE/DNA POLYMERASE SUBUNIT GAMMA-2"/>
    <property type="match status" value="1"/>
</dbReference>
<evidence type="ECO:0000313" key="8">
    <source>
        <dbReference type="Proteomes" id="UP000177029"/>
    </source>
</evidence>
<evidence type="ECO:0000256" key="2">
    <source>
        <dbReference type="ARBA" id="ARBA00022741"/>
    </source>
</evidence>
<keyword evidence="4" id="KW-0648">Protein biosynthesis</keyword>
<protein>
    <submittedName>
        <fullName evidence="7">Glycine--tRNA ligase</fullName>
    </submittedName>
</protein>
<feature type="domain" description="Aminoacyl-transfer RNA synthetases class-II family profile" evidence="6">
    <location>
        <begin position="13"/>
        <end position="384"/>
    </location>
</feature>
<dbReference type="Gene3D" id="3.30.930.10">
    <property type="entry name" value="Bira Bifunctional Protein, Domain 2"/>
    <property type="match status" value="1"/>
</dbReference>
<dbReference type="Gene3D" id="3.40.50.800">
    <property type="entry name" value="Anticodon-binding domain"/>
    <property type="match status" value="1"/>
</dbReference>
<organism evidence="7 8">
    <name type="scientific">Candidatus Wolfebacteria bacterium RIFCSPHIGHO2_01_FULL_48_22</name>
    <dbReference type="NCBI Taxonomy" id="1802555"/>
    <lineage>
        <taxon>Bacteria</taxon>
        <taxon>Candidatus Wolfeibacteriota</taxon>
    </lineage>
</organism>
<evidence type="ECO:0000256" key="4">
    <source>
        <dbReference type="ARBA" id="ARBA00022917"/>
    </source>
</evidence>
<dbReference type="InterPro" id="IPR045864">
    <property type="entry name" value="aa-tRNA-synth_II/BPL/LPL"/>
</dbReference>
<dbReference type="GO" id="GO:0006426">
    <property type="term" value="P:glycyl-tRNA aminoacylation"/>
    <property type="evidence" value="ECO:0007669"/>
    <property type="project" value="TreeGrafter"/>
</dbReference>
<evidence type="ECO:0000256" key="5">
    <source>
        <dbReference type="ARBA" id="ARBA00023146"/>
    </source>
</evidence>
<dbReference type="InterPro" id="IPR002314">
    <property type="entry name" value="aa-tRNA-synt_IIb"/>
</dbReference>
<keyword evidence="2" id="KW-0547">Nucleotide-binding</keyword>
<dbReference type="GO" id="GO:0005524">
    <property type="term" value="F:ATP binding"/>
    <property type="evidence" value="ECO:0007669"/>
    <property type="project" value="UniProtKB-KW"/>
</dbReference>
<sequence>MPKQQKNTDASMDKIVSLAKRRGFVYPGSEMYGGLANSWDYGPLGTALKNNIKKEWWRMFVEERDDVYGLDGAIIMNRKVWQASGHEQTFSDPMVECKKCGNRFRSDEVGFPNIKEEGMSEVFNYPKCPECGGKSWTVPKQFNLMFQTFLGAIDPIDRIFGEWEMPSTSYADHEKKKLLRAEIEDSKIYLRPETAQAIFVDYKHILDSFSPKLPFGIAQIGKAFRNEITPGNFIFRTREFEQMEIEYFVREKEWEKAFTEWQKEMHRWVKHIGLDMKKIHELEVPDDERAHYSKRTIDFEFDFPFGRKELYGLAYRTDFDLESHEKASKQDLKYFDEETKEKFLPHVIEPSLGVDRTLLAILCSAYREEEDEKGEIRTYLSLEPYMAPYKAAVFPLLANKSDLVKKAQEIRKETQGKGTDFVPVAFDAGGNIGKRYRKQDEIGTPYCITVDFQTLEDDTVTVRNRDTMKQERIASKLVHNFIRKSLKSL</sequence>
<dbReference type="SUPFAM" id="SSF55681">
    <property type="entry name" value="Class II aaRS and biotin synthetases"/>
    <property type="match status" value="1"/>
</dbReference>
<dbReference type="InterPro" id="IPR004154">
    <property type="entry name" value="Anticodon-bd"/>
</dbReference>
<evidence type="ECO:0000259" key="6">
    <source>
        <dbReference type="PROSITE" id="PS50862"/>
    </source>
</evidence>
<keyword evidence="3" id="KW-0067">ATP-binding</keyword>
<accession>A0A1F8DNZ1</accession>
<dbReference type="Pfam" id="PF03129">
    <property type="entry name" value="HGTP_anticodon"/>
    <property type="match status" value="1"/>
</dbReference>
<dbReference type="Proteomes" id="UP000177029">
    <property type="component" value="Unassembled WGS sequence"/>
</dbReference>
<dbReference type="NCBIfam" id="NF003211">
    <property type="entry name" value="PRK04173.1"/>
    <property type="match status" value="1"/>
</dbReference>
<dbReference type="STRING" id="1802555.A2755_03995"/>
<name>A0A1F8DNZ1_9BACT</name>
<dbReference type="GO" id="GO:0004820">
    <property type="term" value="F:glycine-tRNA ligase activity"/>
    <property type="evidence" value="ECO:0007669"/>
    <property type="project" value="TreeGrafter"/>
</dbReference>
<dbReference type="AlphaFoldDB" id="A0A1F8DNZ1"/>
<dbReference type="EMBL" id="MGIP01000026">
    <property type="protein sequence ID" value="OGM90324.1"/>
    <property type="molecule type" value="Genomic_DNA"/>
</dbReference>
<evidence type="ECO:0000256" key="1">
    <source>
        <dbReference type="ARBA" id="ARBA00022598"/>
    </source>
</evidence>
<evidence type="ECO:0000313" key="7">
    <source>
        <dbReference type="EMBL" id="OGM90324.1"/>
    </source>
</evidence>
<dbReference type="PANTHER" id="PTHR10745:SF8">
    <property type="entry name" value="DNA POLYMERASE SUBUNIT GAMMA-2, MITOCHONDRIAL"/>
    <property type="match status" value="1"/>
</dbReference>
<reference evidence="7 8" key="1">
    <citation type="journal article" date="2016" name="Nat. Commun.">
        <title>Thousands of microbial genomes shed light on interconnected biogeochemical processes in an aquifer system.</title>
        <authorList>
            <person name="Anantharaman K."/>
            <person name="Brown C.T."/>
            <person name="Hug L.A."/>
            <person name="Sharon I."/>
            <person name="Castelle C.J."/>
            <person name="Probst A.J."/>
            <person name="Thomas B.C."/>
            <person name="Singh A."/>
            <person name="Wilkins M.J."/>
            <person name="Karaoz U."/>
            <person name="Brodie E.L."/>
            <person name="Williams K.H."/>
            <person name="Hubbard S.S."/>
            <person name="Banfield J.F."/>
        </authorList>
    </citation>
    <scope>NUCLEOTIDE SEQUENCE [LARGE SCALE GENOMIC DNA]</scope>
</reference>
<dbReference type="CDD" id="cd00774">
    <property type="entry name" value="GlyRS-like_core"/>
    <property type="match status" value="1"/>
</dbReference>
<dbReference type="GO" id="GO:0005737">
    <property type="term" value="C:cytoplasm"/>
    <property type="evidence" value="ECO:0007669"/>
    <property type="project" value="TreeGrafter"/>
</dbReference>
<dbReference type="Pfam" id="PF00587">
    <property type="entry name" value="tRNA-synt_2b"/>
    <property type="match status" value="1"/>
</dbReference>
<dbReference type="InterPro" id="IPR006195">
    <property type="entry name" value="aa-tRNA-synth_II"/>
</dbReference>
<dbReference type="PROSITE" id="PS50862">
    <property type="entry name" value="AA_TRNA_LIGASE_II"/>
    <property type="match status" value="1"/>
</dbReference>
<dbReference type="SUPFAM" id="SSF52954">
    <property type="entry name" value="Class II aaRS ABD-related"/>
    <property type="match status" value="1"/>
</dbReference>
<dbReference type="InterPro" id="IPR036621">
    <property type="entry name" value="Anticodon-bd_dom_sf"/>
</dbReference>
<keyword evidence="5" id="KW-0030">Aminoacyl-tRNA synthetase</keyword>
<dbReference type="InterPro" id="IPR033731">
    <property type="entry name" value="GlyRS-like_core"/>
</dbReference>
<dbReference type="PRINTS" id="PR01043">
    <property type="entry name" value="TRNASYNTHGLY"/>
</dbReference>
<comment type="caution">
    <text evidence="7">The sequence shown here is derived from an EMBL/GenBank/DDBJ whole genome shotgun (WGS) entry which is preliminary data.</text>
</comment>
<gene>
    <name evidence="7" type="ORF">A2755_03995</name>
</gene>
<proteinExistence type="predicted"/>
<keyword evidence="1 7" id="KW-0436">Ligase</keyword>
<evidence type="ECO:0000256" key="3">
    <source>
        <dbReference type="ARBA" id="ARBA00022840"/>
    </source>
</evidence>